<dbReference type="Proteomes" id="UP000199520">
    <property type="component" value="Unassembled WGS sequence"/>
</dbReference>
<name>A0A1I4J160_9FIRM</name>
<dbReference type="PANTHER" id="PTHR33712">
    <property type="entry name" value="LIGHT-INDEPENDENT PROTOCHLOROPHYLLIDE REDUCTASE SUBUNIT B"/>
    <property type="match status" value="1"/>
</dbReference>
<dbReference type="PANTHER" id="PTHR33712:SF7">
    <property type="entry name" value="LIGHT-INDEPENDENT PROTOCHLOROPHYLLIDE REDUCTASE SUBUNIT B"/>
    <property type="match status" value="1"/>
</dbReference>
<keyword evidence="1 2" id="KW-0535">Nitrogen fixation</keyword>
<accession>A0A1I4J160</accession>
<evidence type="ECO:0000313" key="4">
    <source>
        <dbReference type="EMBL" id="SFL60398.1"/>
    </source>
</evidence>
<evidence type="ECO:0000256" key="2">
    <source>
        <dbReference type="RuleBase" id="RU004021"/>
    </source>
</evidence>
<keyword evidence="5" id="KW-1185">Reference proteome</keyword>
<proteinExistence type="inferred from homology"/>
<feature type="domain" description="Nitrogenase/oxidoreductase component 1" evidence="3">
    <location>
        <begin position="22"/>
        <end position="439"/>
    </location>
</feature>
<dbReference type="AlphaFoldDB" id="A0A1I4J160"/>
<dbReference type="OrthoDB" id="9800746at2"/>
<dbReference type="InterPro" id="IPR050152">
    <property type="entry name" value="ChlB/BchB/BchZ"/>
</dbReference>
<gene>
    <name evidence="4" type="ORF">SAMN04490355_1010101</name>
</gene>
<dbReference type="InterPro" id="IPR000510">
    <property type="entry name" value="Nase/OxRdtase_comp1"/>
</dbReference>
<comment type="similarity">
    <text evidence="2">Belongs to the NifD/NifK/NifE/NifN family.</text>
</comment>
<dbReference type="PROSITE" id="PS00699">
    <property type="entry name" value="NITROGENASE_1_1"/>
    <property type="match status" value="1"/>
</dbReference>
<organism evidence="4 5">
    <name type="scientific">Pelosinus propionicus DSM 13327</name>
    <dbReference type="NCBI Taxonomy" id="1123291"/>
    <lineage>
        <taxon>Bacteria</taxon>
        <taxon>Bacillati</taxon>
        <taxon>Bacillota</taxon>
        <taxon>Negativicutes</taxon>
        <taxon>Selenomonadales</taxon>
        <taxon>Sporomusaceae</taxon>
        <taxon>Pelosinus</taxon>
    </lineage>
</organism>
<evidence type="ECO:0000313" key="5">
    <source>
        <dbReference type="Proteomes" id="UP000199520"/>
    </source>
</evidence>
<dbReference type="Pfam" id="PF00148">
    <property type="entry name" value="Oxidored_nitro"/>
    <property type="match status" value="1"/>
</dbReference>
<evidence type="ECO:0000259" key="3">
    <source>
        <dbReference type="Pfam" id="PF00148"/>
    </source>
</evidence>
<sequence length="459" mass="50901">MAEKNKENVYFRNVNENPCNMCMPMGGILALKGIEQSMVIVHGSQGCSTYMRRHIAEHFNEPVDVGSSSLNEKGTIYGGEKNLRQALDNIRKVYHPNLIGIVTTCLAETIGEDIERITGQYLIDKEMEEFPIVTASTPGYGGSHFEGYFFTLKRILMQLTEAAEKNNKINIIIPNISPADIREIKRMLALMQIEYVLYPDFSDTLDRPFAKPYTKMSNGGTKITEIRSMGGAVATIQMGITIEDGISPGKYLEEQFGIPLYNIAIPMGVESTDAFINTLVEITGKKVPESMKQERGRLLDGMIDSHKYNFQGRSVIFGEPEMAYAVTKICVENGVFPAVVATGSQIGKFNQLVTAAVADCPEQSKILIETDFSHILAASKEGKVNIGIGPSDGRYLTEKGGIPLVRLGFPIHDRVGGQRLLSVGYTGTMMLLDRITNTLLESKYKSYRSSMYEKFYQQG</sequence>
<evidence type="ECO:0000256" key="1">
    <source>
        <dbReference type="ARBA" id="ARBA00023231"/>
    </source>
</evidence>
<reference evidence="5" key="1">
    <citation type="submission" date="2016-10" db="EMBL/GenBank/DDBJ databases">
        <authorList>
            <person name="Varghese N."/>
            <person name="Submissions S."/>
        </authorList>
    </citation>
    <scope>NUCLEOTIDE SEQUENCE [LARGE SCALE GENOMIC DNA]</scope>
    <source>
        <strain evidence="5">DSM 13327</strain>
    </source>
</reference>
<dbReference type="InterPro" id="IPR000318">
    <property type="entry name" value="Nase_comp1_CS"/>
</dbReference>
<protein>
    <submittedName>
        <fullName evidence="4">Nitrogenase molybdenum-iron protein NifN</fullName>
    </submittedName>
</protein>
<dbReference type="RefSeq" id="WP_090934541.1">
    <property type="nucleotide sequence ID" value="NZ_FOTS01000010.1"/>
</dbReference>
<dbReference type="Gene3D" id="1.20.89.10">
    <property type="entry name" value="Nitrogenase Molybdenum-iron Protein, subunit B, domain 4"/>
    <property type="match status" value="1"/>
</dbReference>
<dbReference type="Gene3D" id="3.40.50.1980">
    <property type="entry name" value="Nitrogenase molybdenum iron protein domain"/>
    <property type="match status" value="3"/>
</dbReference>
<dbReference type="EMBL" id="FOTS01000010">
    <property type="protein sequence ID" value="SFL60398.1"/>
    <property type="molecule type" value="Genomic_DNA"/>
</dbReference>
<dbReference type="GO" id="GO:0016163">
    <property type="term" value="F:nitrogenase activity"/>
    <property type="evidence" value="ECO:0007669"/>
    <property type="project" value="InterPro"/>
</dbReference>
<dbReference type="SUPFAM" id="SSF53807">
    <property type="entry name" value="Helical backbone' metal receptor"/>
    <property type="match status" value="1"/>
</dbReference>
<dbReference type="STRING" id="1123291.SAMN04490355_1010101"/>